<protein>
    <recommendedName>
        <fullName evidence="4">Coiled-coil domain-containing protein 58</fullName>
    </recommendedName>
</protein>
<evidence type="ECO:0000313" key="3">
    <source>
        <dbReference type="Proteomes" id="UP001648503"/>
    </source>
</evidence>
<evidence type="ECO:0000313" key="2">
    <source>
        <dbReference type="EMBL" id="KAH6598683.1"/>
    </source>
</evidence>
<evidence type="ECO:0000256" key="1">
    <source>
        <dbReference type="ARBA" id="ARBA00024204"/>
    </source>
</evidence>
<evidence type="ECO:0008006" key="4">
    <source>
        <dbReference type="Google" id="ProtNLM"/>
    </source>
</evidence>
<comment type="caution">
    <text evidence="2">The sequence shown here is derived from an EMBL/GenBank/DDBJ whole genome shotgun (WGS) entry which is preliminary data.</text>
</comment>
<reference evidence="2 3" key="1">
    <citation type="submission" date="2021-02" db="EMBL/GenBank/DDBJ databases">
        <title>Variation within the Batrachochytrium salamandrivorans European outbreak.</title>
        <authorList>
            <person name="Kelly M."/>
            <person name="Pasmans F."/>
            <person name="Shea T.P."/>
            <person name="Munoz J.F."/>
            <person name="Carranza S."/>
            <person name="Cuomo C.A."/>
            <person name="Martel A."/>
        </authorList>
    </citation>
    <scope>NUCLEOTIDE SEQUENCE [LARGE SCALE GENOMIC DNA]</scope>
    <source>
        <strain evidence="2 3">AMFP18/2</strain>
    </source>
</reference>
<dbReference type="InterPro" id="IPR019171">
    <property type="entry name" value="MIX23"/>
</dbReference>
<dbReference type="PANTHER" id="PTHR31905:SF2">
    <property type="entry name" value="PROTEIN MIX23"/>
    <property type="match status" value="1"/>
</dbReference>
<gene>
    <name evidence="2" type="ORF">BASA50_003718</name>
</gene>
<accession>A0ABQ8FI95</accession>
<proteinExistence type="inferred from homology"/>
<comment type="similarity">
    <text evidence="1">Belongs to the MIX23 family.</text>
</comment>
<name>A0ABQ8FI95_9FUNG</name>
<dbReference type="EMBL" id="JAFCIX010000102">
    <property type="protein sequence ID" value="KAH6598683.1"/>
    <property type="molecule type" value="Genomic_DNA"/>
</dbReference>
<keyword evidence="3" id="KW-1185">Reference proteome</keyword>
<sequence length="137" mass="15387">MDNLDETCSDLGFIKKLLKTARSIDDNVIPKLNGLSTRADHTASCQQFFEALSDSYLQRNRLIHSCIDIVDTRIASSKNSISQGNSTLQPLTRSDEILKQQLVSELTVEDIVRSRTHRIFTDRCRSVSGTSADIWSI</sequence>
<dbReference type="PANTHER" id="PTHR31905">
    <property type="entry name" value="COILED-COIL DOMAIN-CONTAINING PROTEIN 58"/>
    <property type="match status" value="1"/>
</dbReference>
<dbReference type="Pfam" id="PF09774">
    <property type="entry name" value="MIX23"/>
    <property type="match status" value="1"/>
</dbReference>
<dbReference type="Proteomes" id="UP001648503">
    <property type="component" value="Unassembled WGS sequence"/>
</dbReference>
<organism evidence="2 3">
    <name type="scientific">Batrachochytrium salamandrivorans</name>
    <dbReference type="NCBI Taxonomy" id="1357716"/>
    <lineage>
        <taxon>Eukaryota</taxon>
        <taxon>Fungi</taxon>
        <taxon>Fungi incertae sedis</taxon>
        <taxon>Chytridiomycota</taxon>
        <taxon>Chytridiomycota incertae sedis</taxon>
        <taxon>Chytridiomycetes</taxon>
        <taxon>Rhizophydiales</taxon>
        <taxon>Rhizophydiales incertae sedis</taxon>
        <taxon>Batrachochytrium</taxon>
    </lineage>
</organism>